<proteinExistence type="predicted"/>
<protein>
    <submittedName>
        <fullName evidence="2">Uncharacterized protein</fullName>
    </submittedName>
</protein>
<evidence type="ECO:0000256" key="1">
    <source>
        <dbReference type="SAM" id="MobiDB-lite"/>
    </source>
</evidence>
<keyword evidence="3" id="KW-1185">Reference proteome</keyword>
<evidence type="ECO:0000313" key="2">
    <source>
        <dbReference type="EMBL" id="KAL1202648.1"/>
    </source>
</evidence>
<reference evidence="2 3" key="1">
    <citation type="submission" date="2024-04" db="EMBL/GenBank/DDBJ databases">
        <title>Genome assembly C_amara_ONT_v2.</title>
        <authorList>
            <person name="Yant L."/>
            <person name="Moore C."/>
            <person name="Slenker M."/>
        </authorList>
    </citation>
    <scope>NUCLEOTIDE SEQUENCE [LARGE SCALE GENOMIC DNA]</scope>
    <source>
        <tissue evidence="2">Leaf</tissue>
    </source>
</reference>
<comment type="caution">
    <text evidence="2">The sequence shown here is derived from an EMBL/GenBank/DDBJ whole genome shotgun (WGS) entry which is preliminary data.</text>
</comment>
<feature type="region of interest" description="Disordered" evidence="1">
    <location>
        <begin position="1"/>
        <end position="32"/>
    </location>
</feature>
<dbReference type="AlphaFoldDB" id="A0ABD1A759"/>
<dbReference type="Proteomes" id="UP001558713">
    <property type="component" value="Unassembled WGS sequence"/>
</dbReference>
<name>A0ABD1A759_CARAN</name>
<gene>
    <name evidence="2" type="ORF">V5N11_018768</name>
</gene>
<accession>A0ABD1A759</accession>
<sequence>MDNGDLVSSSSSAMKKKQKLEDSVDDGVDSSSLEEEKCRYRSMAKVAIAYGINPSVENSTITEMVHIVCPDFRLDTSKLKSAVLEMHEDGNEKVKKMLKDAHGRFNTVL</sequence>
<dbReference type="EMBL" id="JBANAX010000571">
    <property type="protein sequence ID" value="KAL1202648.1"/>
    <property type="molecule type" value="Genomic_DNA"/>
</dbReference>
<organism evidence="2 3">
    <name type="scientific">Cardamine amara subsp. amara</name>
    <dbReference type="NCBI Taxonomy" id="228776"/>
    <lineage>
        <taxon>Eukaryota</taxon>
        <taxon>Viridiplantae</taxon>
        <taxon>Streptophyta</taxon>
        <taxon>Embryophyta</taxon>
        <taxon>Tracheophyta</taxon>
        <taxon>Spermatophyta</taxon>
        <taxon>Magnoliopsida</taxon>
        <taxon>eudicotyledons</taxon>
        <taxon>Gunneridae</taxon>
        <taxon>Pentapetalae</taxon>
        <taxon>rosids</taxon>
        <taxon>malvids</taxon>
        <taxon>Brassicales</taxon>
        <taxon>Brassicaceae</taxon>
        <taxon>Cardamineae</taxon>
        <taxon>Cardamine</taxon>
    </lineage>
</organism>
<evidence type="ECO:0000313" key="3">
    <source>
        <dbReference type="Proteomes" id="UP001558713"/>
    </source>
</evidence>